<protein>
    <recommendedName>
        <fullName evidence="3">DUF5641 domain-containing protein</fullName>
    </recommendedName>
</protein>
<sequence length="73" mass="8364">MTFGKDASWTFKTFKLGDVVLIGDKRCPRNMWPIAMVEEVCFGRRRKGPIMLDQDSIRQAQTTNSTSVQYGTF</sequence>
<dbReference type="AlphaFoldDB" id="A0AAV6VGB2"/>
<name>A0AAV6VGB2_9ARAC</name>
<evidence type="ECO:0008006" key="3">
    <source>
        <dbReference type="Google" id="ProtNLM"/>
    </source>
</evidence>
<reference evidence="1 2" key="1">
    <citation type="journal article" date="2022" name="Nat. Ecol. Evol.">
        <title>A masculinizing supergene underlies an exaggerated male reproductive morph in a spider.</title>
        <authorList>
            <person name="Hendrickx F."/>
            <person name="De Corte Z."/>
            <person name="Sonet G."/>
            <person name="Van Belleghem S.M."/>
            <person name="Kostlbacher S."/>
            <person name="Vangestel C."/>
        </authorList>
    </citation>
    <scope>NUCLEOTIDE SEQUENCE [LARGE SCALE GENOMIC DNA]</scope>
    <source>
        <strain evidence="1">W744_W776</strain>
    </source>
</reference>
<accession>A0AAV6VGB2</accession>
<dbReference type="EMBL" id="JAFNEN010000077">
    <property type="protein sequence ID" value="KAG8195825.1"/>
    <property type="molecule type" value="Genomic_DNA"/>
</dbReference>
<proteinExistence type="predicted"/>
<organism evidence="1 2">
    <name type="scientific">Oedothorax gibbosus</name>
    <dbReference type="NCBI Taxonomy" id="931172"/>
    <lineage>
        <taxon>Eukaryota</taxon>
        <taxon>Metazoa</taxon>
        <taxon>Ecdysozoa</taxon>
        <taxon>Arthropoda</taxon>
        <taxon>Chelicerata</taxon>
        <taxon>Arachnida</taxon>
        <taxon>Araneae</taxon>
        <taxon>Araneomorphae</taxon>
        <taxon>Entelegynae</taxon>
        <taxon>Araneoidea</taxon>
        <taxon>Linyphiidae</taxon>
        <taxon>Erigoninae</taxon>
        <taxon>Oedothorax</taxon>
    </lineage>
</organism>
<gene>
    <name evidence="1" type="ORF">JTE90_008524</name>
</gene>
<evidence type="ECO:0000313" key="2">
    <source>
        <dbReference type="Proteomes" id="UP000827092"/>
    </source>
</evidence>
<evidence type="ECO:0000313" key="1">
    <source>
        <dbReference type="EMBL" id="KAG8195825.1"/>
    </source>
</evidence>
<keyword evidence="2" id="KW-1185">Reference proteome</keyword>
<dbReference type="Proteomes" id="UP000827092">
    <property type="component" value="Unassembled WGS sequence"/>
</dbReference>
<comment type="caution">
    <text evidence="1">The sequence shown here is derived from an EMBL/GenBank/DDBJ whole genome shotgun (WGS) entry which is preliminary data.</text>
</comment>